<dbReference type="SMART" id="SM00387">
    <property type="entry name" value="HATPase_c"/>
    <property type="match status" value="1"/>
</dbReference>
<dbReference type="PRINTS" id="PR00344">
    <property type="entry name" value="BCTRLSENSOR"/>
</dbReference>
<keyword evidence="8" id="KW-0067">ATP-binding</keyword>
<evidence type="ECO:0000256" key="1">
    <source>
        <dbReference type="ARBA" id="ARBA00004141"/>
    </source>
</evidence>
<dbReference type="GO" id="GO:0016020">
    <property type="term" value="C:membrane"/>
    <property type="evidence" value="ECO:0007669"/>
    <property type="project" value="UniProtKB-SubCell"/>
</dbReference>
<evidence type="ECO:0000256" key="5">
    <source>
        <dbReference type="ARBA" id="ARBA00022692"/>
    </source>
</evidence>
<evidence type="ECO:0000256" key="2">
    <source>
        <dbReference type="ARBA" id="ARBA00006434"/>
    </source>
</evidence>
<dbReference type="CDD" id="cd00082">
    <property type="entry name" value="HisKA"/>
    <property type="match status" value="1"/>
</dbReference>
<feature type="transmembrane region" description="Helical" evidence="12">
    <location>
        <begin position="242"/>
        <end position="261"/>
    </location>
</feature>
<dbReference type="SUPFAM" id="SSF47384">
    <property type="entry name" value="Homodimeric domain of signal transducing histidine kinase"/>
    <property type="match status" value="1"/>
</dbReference>
<name>A0A160TBT5_9ZZZZ</name>
<organism evidence="15">
    <name type="scientific">hydrothermal vent metagenome</name>
    <dbReference type="NCBI Taxonomy" id="652676"/>
    <lineage>
        <taxon>unclassified sequences</taxon>
        <taxon>metagenomes</taxon>
        <taxon>ecological metagenomes</taxon>
    </lineage>
</organism>
<keyword evidence="7" id="KW-0418">Kinase</keyword>
<dbReference type="GO" id="GO:0000155">
    <property type="term" value="F:phosphorelay sensor kinase activity"/>
    <property type="evidence" value="ECO:0007669"/>
    <property type="project" value="InterPro"/>
</dbReference>
<dbReference type="GO" id="GO:0022857">
    <property type="term" value="F:transmembrane transporter activity"/>
    <property type="evidence" value="ECO:0007669"/>
    <property type="project" value="InterPro"/>
</dbReference>
<evidence type="ECO:0000256" key="12">
    <source>
        <dbReference type="SAM" id="Phobius"/>
    </source>
</evidence>
<dbReference type="InterPro" id="IPR000014">
    <property type="entry name" value="PAS"/>
</dbReference>
<dbReference type="Gene3D" id="1.20.1730.10">
    <property type="entry name" value="Sodium/glucose cotransporter"/>
    <property type="match status" value="1"/>
</dbReference>
<feature type="transmembrane region" description="Helical" evidence="12">
    <location>
        <begin position="39"/>
        <end position="59"/>
    </location>
</feature>
<evidence type="ECO:0000256" key="11">
    <source>
        <dbReference type="ARBA" id="ARBA00023136"/>
    </source>
</evidence>
<dbReference type="InterPro" id="IPR001734">
    <property type="entry name" value="Na/solute_symporter"/>
</dbReference>
<dbReference type="PANTHER" id="PTHR43065:SF10">
    <property type="entry name" value="PEROXIDE STRESS-ACTIVATED HISTIDINE KINASE MAK3"/>
    <property type="match status" value="1"/>
</dbReference>
<keyword evidence="4" id="KW-0808">Transferase</keyword>
<evidence type="ECO:0000256" key="6">
    <source>
        <dbReference type="ARBA" id="ARBA00022741"/>
    </source>
</evidence>
<dbReference type="Pfam" id="PF00512">
    <property type="entry name" value="HisKA"/>
    <property type="match status" value="1"/>
</dbReference>
<keyword evidence="6" id="KW-0547">Nucleotide-binding</keyword>
<protein>
    <submittedName>
        <fullName evidence="15">Two-component sensor CbrA: intrcellular carbon:nitrogen balance</fullName>
    </submittedName>
</protein>
<dbReference type="CDD" id="cd00075">
    <property type="entry name" value="HATPase"/>
    <property type="match status" value="1"/>
</dbReference>
<comment type="subcellular location">
    <subcellularLocation>
        <location evidence="1">Membrane</location>
        <topology evidence="1">Multi-pass membrane protein</topology>
    </subcellularLocation>
</comment>
<feature type="transmembrane region" description="Helical" evidence="12">
    <location>
        <begin position="427"/>
        <end position="447"/>
    </location>
</feature>
<evidence type="ECO:0000256" key="4">
    <source>
        <dbReference type="ARBA" id="ARBA00022679"/>
    </source>
</evidence>
<evidence type="ECO:0000259" key="14">
    <source>
        <dbReference type="PROSITE" id="PS50112"/>
    </source>
</evidence>
<dbReference type="InterPro" id="IPR005467">
    <property type="entry name" value="His_kinase_dom"/>
</dbReference>
<reference evidence="15" key="1">
    <citation type="submission" date="2015-10" db="EMBL/GenBank/DDBJ databases">
        <authorList>
            <person name="Gilbert D.G."/>
        </authorList>
    </citation>
    <scope>NUCLEOTIDE SEQUENCE</scope>
</reference>
<evidence type="ECO:0000256" key="3">
    <source>
        <dbReference type="ARBA" id="ARBA00022553"/>
    </source>
</evidence>
<gene>
    <name evidence="15" type="ORF">MGWOODY_Tha492</name>
</gene>
<evidence type="ECO:0000259" key="13">
    <source>
        <dbReference type="PROSITE" id="PS50109"/>
    </source>
</evidence>
<dbReference type="GO" id="GO:0006355">
    <property type="term" value="P:regulation of DNA-templated transcription"/>
    <property type="evidence" value="ECO:0007669"/>
    <property type="project" value="InterPro"/>
</dbReference>
<feature type="transmembrane region" description="Helical" evidence="12">
    <location>
        <begin position="467"/>
        <end position="489"/>
    </location>
</feature>
<dbReference type="InterPro" id="IPR003661">
    <property type="entry name" value="HisK_dim/P_dom"/>
</dbReference>
<feature type="transmembrane region" description="Helical" evidence="12">
    <location>
        <begin position="183"/>
        <end position="210"/>
    </location>
</feature>
<feature type="transmembrane region" description="Helical" evidence="12">
    <location>
        <begin position="115"/>
        <end position="139"/>
    </location>
</feature>
<sequence length="976" mass="108494">MTFSLGQLAFIILGYLGSLFLAAYAMERGWLPRSWVRHPVVYIFSLGVYASAWAFYGSVGLAHQYGYGFLAYYLGISGAFVMSPILLRPILQITRIYQLSSLADLLAFRYRSPGAGIMVSLFMLAVVVPMLTLQITAIADTLYLLNHDWPVSTLAFAYCLVMILFAILFGARHVSPREKHEGLVFAIAFESLLKMIAILILGGVVLFGVFPEVGGLQQWLIDNQDRLAHQQVTLQDGPWRTLLLVFFAAAIVMPHMFHMAFTENMNSRALRPASWGFPLFLLIMSLSVPPILWAGIYLNVDTPPEYFALGIGLKLESPFLTIVTFMGGLAAASGIVIVTTLSTAAMFLNHLVLPFHKPSPRHDFYRWLLWMRRLLIAAILLLAYGFYRLVGADLELTQLGILAFVAASQFLPAILGLLYWPQSNRKGFLFGLGSGIATWIYAMLLPFCELALGWNIPIPLPPINESNWHLAAIGALGVNATLFVMVSMLTKRKASEISAAEACSIDTVSRPTRRPLIATNSNDVINSLSKPLGRYVAEREVYQALTDLTLPSFEDRPYALRRLRVRLEANLSGLMGPTVAHDIVSRYLPFQEDGELSEDIYQIEQRLEGFHDRLSGIASELDNLRRYHRQTLERLPMGVCSLAGDGEVLMWNQAMTELTGIIAVDVTGSHLNRLPNPWGALLTNFVSSDSMHEHKHRVDTGARPNWYSLHKAMIEPSGGQPGGIVVLVEDQTETQLLEEELIHSERLASIGRLAAGVAHEIGNPITGIDCLAQGMRYETDNPELLQMADQIQEQTRRVTRIVQSLMNFAHAGHHSTEHEIVDLSHCVDEAMQLLRLSKRSQDIRFVNDSPPHLNVLGDAQRLVQVFVNLLGNARDASESGTTVWVQARVDEHQVSILVIDEGHGIPADTLDRIFEPFFTTKEVGKGTGLGLALVYSIVEEHYGHISIESPVTDGRGTCVKVSLPRYLQTDEMEQTE</sequence>
<feature type="domain" description="PAS" evidence="14">
    <location>
        <begin position="624"/>
        <end position="668"/>
    </location>
</feature>
<dbReference type="InterPro" id="IPR038377">
    <property type="entry name" value="Na/Glc_symporter_sf"/>
</dbReference>
<dbReference type="GO" id="GO:0005524">
    <property type="term" value="F:ATP binding"/>
    <property type="evidence" value="ECO:0007669"/>
    <property type="project" value="UniProtKB-KW"/>
</dbReference>
<evidence type="ECO:0000256" key="8">
    <source>
        <dbReference type="ARBA" id="ARBA00022840"/>
    </source>
</evidence>
<dbReference type="InterPro" id="IPR003594">
    <property type="entry name" value="HATPase_dom"/>
</dbReference>
<dbReference type="Gene3D" id="3.30.450.20">
    <property type="entry name" value="PAS domain"/>
    <property type="match status" value="1"/>
</dbReference>
<keyword evidence="5 12" id="KW-0812">Transmembrane</keyword>
<feature type="transmembrane region" description="Helical" evidence="12">
    <location>
        <begin position="273"/>
        <end position="298"/>
    </location>
</feature>
<dbReference type="InterPro" id="IPR013767">
    <property type="entry name" value="PAS_fold"/>
</dbReference>
<dbReference type="Gene3D" id="3.30.565.10">
    <property type="entry name" value="Histidine kinase-like ATPase, C-terminal domain"/>
    <property type="match status" value="1"/>
</dbReference>
<evidence type="ECO:0000256" key="10">
    <source>
        <dbReference type="ARBA" id="ARBA00023012"/>
    </source>
</evidence>
<feature type="transmembrane region" description="Helical" evidence="12">
    <location>
        <begin position="318"/>
        <end position="348"/>
    </location>
</feature>
<evidence type="ECO:0000256" key="9">
    <source>
        <dbReference type="ARBA" id="ARBA00022989"/>
    </source>
</evidence>
<dbReference type="EMBL" id="CZQC01000018">
    <property type="protein sequence ID" value="CUS40537.1"/>
    <property type="molecule type" value="Genomic_DNA"/>
</dbReference>
<dbReference type="InterPro" id="IPR004358">
    <property type="entry name" value="Sig_transdc_His_kin-like_C"/>
</dbReference>
<dbReference type="Pfam" id="PF02518">
    <property type="entry name" value="HATPase_c"/>
    <property type="match status" value="1"/>
</dbReference>
<dbReference type="InterPro" id="IPR036097">
    <property type="entry name" value="HisK_dim/P_sf"/>
</dbReference>
<dbReference type="AlphaFoldDB" id="A0A160TBT5"/>
<feature type="transmembrane region" description="Helical" evidence="12">
    <location>
        <begin position="151"/>
        <end position="171"/>
    </location>
</feature>
<dbReference type="PROSITE" id="PS50283">
    <property type="entry name" value="NA_SOLUT_SYMP_3"/>
    <property type="match status" value="1"/>
</dbReference>
<proteinExistence type="inferred from homology"/>
<dbReference type="SUPFAM" id="SSF55874">
    <property type="entry name" value="ATPase domain of HSP90 chaperone/DNA topoisomerase II/histidine kinase"/>
    <property type="match status" value="1"/>
</dbReference>
<dbReference type="PROSITE" id="PS50112">
    <property type="entry name" value="PAS"/>
    <property type="match status" value="1"/>
</dbReference>
<dbReference type="InterPro" id="IPR035965">
    <property type="entry name" value="PAS-like_dom_sf"/>
</dbReference>
<dbReference type="Gene3D" id="1.10.287.130">
    <property type="match status" value="1"/>
</dbReference>
<feature type="transmembrane region" description="Helical" evidence="12">
    <location>
        <begin position="6"/>
        <end position="27"/>
    </location>
</feature>
<feature type="domain" description="Histidine kinase" evidence="13">
    <location>
        <begin position="756"/>
        <end position="967"/>
    </location>
</feature>
<dbReference type="SMART" id="SM00388">
    <property type="entry name" value="HisKA"/>
    <property type="match status" value="1"/>
</dbReference>
<dbReference type="PANTHER" id="PTHR43065">
    <property type="entry name" value="SENSOR HISTIDINE KINASE"/>
    <property type="match status" value="1"/>
</dbReference>
<dbReference type="PROSITE" id="PS50109">
    <property type="entry name" value="HIS_KIN"/>
    <property type="match status" value="1"/>
</dbReference>
<keyword evidence="11 12" id="KW-0472">Membrane</keyword>
<dbReference type="SUPFAM" id="SSF55785">
    <property type="entry name" value="PYP-like sensor domain (PAS domain)"/>
    <property type="match status" value="1"/>
</dbReference>
<evidence type="ECO:0000256" key="7">
    <source>
        <dbReference type="ARBA" id="ARBA00022777"/>
    </source>
</evidence>
<keyword evidence="9 12" id="KW-1133">Transmembrane helix</keyword>
<comment type="similarity">
    <text evidence="2">Belongs to the sodium:solute symporter (SSF) (TC 2.A.21) family.</text>
</comment>
<keyword evidence="10" id="KW-0902">Two-component regulatory system</keyword>
<accession>A0A160TBT5</accession>
<dbReference type="InterPro" id="IPR036890">
    <property type="entry name" value="HATPase_C_sf"/>
</dbReference>
<evidence type="ECO:0000313" key="15">
    <source>
        <dbReference type="EMBL" id="CUS40537.1"/>
    </source>
</evidence>
<feature type="transmembrane region" description="Helical" evidence="12">
    <location>
        <begin position="65"/>
        <end position="87"/>
    </location>
</feature>
<dbReference type="CDD" id="cd10322">
    <property type="entry name" value="SLC5sbd"/>
    <property type="match status" value="1"/>
</dbReference>
<dbReference type="Pfam" id="PF00989">
    <property type="entry name" value="PAS"/>
    <property type="match status" value="1"/>
</dbReference>
<keyword evidence="3" id="KW-0597">Phosphoprotein</keyword>
<feature type="transmembrane region" description="Helical" evidence="12">
    <location>
        <begin position="369"/>
        <end position="387"/>
    </location>
</feature>
<feature type="transmembrane region" description="Helical" evidence="12">
    <location>
        <begin position="399"/>
        <end position="420"/>
    </location>
</feature>